<dbReference type="EMBL" id="FXTU01000006">
    <property type="protein sequence ID" value="SMP28157.1"/>
    <property type="molecule type" value="Genomic_DNA"/>
</dbReference>
<gene>
    <name evidence="1" type="ORF">SAMN06265361_10652</name>
</gene>
<name>A0AA45WQY7_9BACL</name>
<comment type="caution">
    <text evidence="1">The sequence shown here is derived from an EMBL/GenBank/DDBJ whole genome shotgun (WGS) entry which is preliminary data.</text>
</comment>
<dbReference type="AlphaFoldDB" id="A0AA45WQY7"/>
<accession>A0AA45WQY7</accession>
<evidence type="ECO:0000313" key="2">
    <source>
        <dbReference type="Proteomes" id="UP001157946"/>
    </source>
</evidence>
<sequence length="64" mass="7609">MICFVKWDCRLLIKNDYKKSSLPCQQEFFNPYSPFFMPDGTGLKRPPPYLNRGIFMIRSPFTNI</sequence>
<organism evidence="1 2">
    <name type="scientific">Laceyella tengchongensis</name>
    <dbReference type="NCBI Taxonomy" id="574699"/>
    <lineage>
        <taxon>Bacteria</taxon>
        <taxon>Bacillati</taxon>
        <taxon>Bacillota</taxon>
        <taxon>Bacilli</taxon>
        <taxon>Bacillales</taxon>
        <taxon>Thermoactinomycetaceae</taxon>
        <taxon>Laceyella</taxon>
    </lineage>
</organism>
<reference evidence="1" key="1">
    <citation type="submission" date="2017-05" db="EMBL/GenBank/DDBJ databases">
        <authorList>
            <person name="Varghese N."/>
            <person name="Submissions S."/>
        </authorList>
    </citation>
    <scope>NUCLEOTIDE SEQUENCE</scope>
    <source>
        <strain evidence="1">DSM 45262</strain>
    </source>
</reference>
<evidence type="ECO:0000313" key="1">
    <source>
        <dbReference type="EMBL" id="SMP28157.1"/>
    </source>
</evidence>
<protein>
    <submittedName>
        <fullName evidence="1">Uncharacterized protein</fullName>
    </submittedName>
</protein>
<keyword evidence="2" id="KW-1185">Reference proteome</keyword>
<proteinExistence type="predicted"/>
<dbReference type="Proteomes" id="UP001157946">
    <property type="component" value="Unassembled WGS sequence"/>
</dbReference>